<dbReference type="AlphaFoldDB" id="V8QLU2"/>
<dbReference type="Pfam" id="PF06223">
    <property type="entry name" value="Phage_tail_T"/>
    <property type="match status" value="1"/>
</dbReference>
<dbReference type="EMBL" id="AYXT01000013">
    <property type="protein sequence ID" value="ETF00936.1"/>
    <property type="molecule type" value="Genomic_DNA"/>
</dbReference>
<accession>V8QLU2</accession>
<reference evidence="2 3" key="1">
    <citation type="journal article" date="2014" name="Genome Announc.">
        <title>Draft Genome Sequence of Advenella kashmirensis Strain W13003, a Polycyclic Aromatic Hydrocarbon-Degrading Bacterium.</title>
        <authorList>
            <person name="Wang X."/>
            <person name="Jin D."/>
            <person name="Zhou L."/>
            <person name="Wu L."/>
            <person name="An W."/>
            <person name="Zhao L."/>
        </authorList>
    </citation>
    <scope>NUCLEOTIDE SEQUENCE [LARGE SCALE GENOMIC DNA]</scope>
    <source>
        <strain evidence="2 3">W13003</strain>
    </source>
</reference>
<evidence type="ECO:0000313" key="3">
    <source>
        <dbReference type="Proteomes" id="UP000018733"/>
    </source>
</evidence>
<comment type="caution">
    <text evidence="2">The sequence shown here is derived from an EMBL/GenBank/DDBJ whole genome shotgun (WGS) entry which is preliminary data.</text>
</comment>
<name>V8QLU2_9BURK</name>
<dbReference type="OrthoDB" id="6059278at2"/>
<proteinExistence type="predicted"/>
<sequence length="77" mass="8795">MSTAEFNRWVAFYEQSPFDDLHRYHRPAALVAQKMGGGKYEDYVEMLVNDQTRQVTDADLNTFAAFGMTPPANFGKE</sequence>
<dbReference type="PATRIC" id="fig|1424334.3.peg.4013"/>
<evidence type="ECO:0000313" key="2">
    <source>
        <dbReference type="EMBL" id="ETF00936.1"/>
    </source>
</evidence>
<gene>
    <name evidence="2" type="ORF">W822_19995</name>
</gene>
<protein>
    <recommendedName>
        <fullName evidence="1">Minor tail T domain-containing protein</fullName>
    </recommendedName>
</protein>
<keyword evidence="3" id="KW-1185">Reference proteome</keyword>
<dbReference type="RefSeq" id="WP_024006926.1">
    <property type="nucleotide sequence ID" value="NZ_KI650982.1"/>
</dbReference>
<organism evidence="2 3">
    <name type="scientific">Advenella kashmirensis W13003</name>
    <dbReference type="NCBI Taxonomy" id="1424334"/>
    <lineage>
        <taxon>Bacteria</taxon>
        <taxon>Pseudomonadati</taxon>
        <taxon>Pseudomonadota</taxon>
        <taxon>Betaproteobacteria</taxon>
        <taxon>Burkholderiales</taxon>
        <taxon>Alcaligenaceae</taxon>
    </lineage>
</organism>
<dbReference type="STRING" id="1424334.W822_19995"/>
<dbReference type="InterPro" id="IPR009350">
    <property type="entry name" value="Phage_tail_T"/>
</dbReference>
<evidence type="ECO:0000259" key="1">
    <source>
        <dbReference type="Pfam" id="PF06223"/>
    </source>
</evidence>
<dbReference type="Proteomes" id="UP000018733">
    <property type="component" value="Unassembled WGS sequence"/>
</dbReference>
<dbReference type="HOGENOM" id="CLU_2630190_0_0_4"/>
<dbReference type="eggNOG" id="ENOG50301CC">
    <property type="taxonomic scope" value="Bacteria"/>
</dbReference>
<feature type="domain" description="Minor tail T" evidence="1">
    <location>
        <begin position="2"/>
        <end position="60"/>
    </location>
</feature>